<keyword evidence="5" id="KW-0833">Ubl conjugation pathway</keyword>
<feature type="region of interest" description="Disordered" evidence="10">
    <location>
        <begin position="440"/>
        <end position="489"/>
    </location>
</feature>
<dbReference type="GO" id="GO:0016567">
    <property type="term" value="P:protein ubiquitination"/>
    <property type="evidence" value="ECO:0007669"/>
    <property type="project" value="TreeGrafter"/>
</dbReference>
<evidence type="ECO:0000256" key="8">
    <source>
        <dbReference type="ARBA" id="ARBA00023306"/>
    </source>
</evidence>
<reference evidence="12" key="1">
    <citation type="submission" date="2023-03" db="EMBL/GenBank/DDBJ databases">
        <title>Massive genome expansion in bonnet fungi (Mycena s.s.) driven by repeated elements and novel gene families across ecological guilds.</title>
        <authorList>
            <consortium name="Lawrence Berkeley National Laboratory"/>
            <person name="Harder C.B."/>
            <person name="Miyauchi S."/>
            <person name="Viragh M."/>
            <person name="Kuo A."/>
            <person name="Thoen E."/>
            <person name="Andreopoulos B."/>
            <person name="Lu D."/>
            <person name="Skrede I."/>
            <person name="Drula E."/>
            <person name="Henrissat B."/>
            <person name="Morin E."/>
            <person name="Kohler A."/>
            <person name="Barry K."/>
            <person name="LaButti K."/>
            <person name="Morin E."/>
            <person name="Salamov A."/>
            <person name="Lipzen A."/>
            <person name="Mereny Z."/>
            <person name="Hegedus B."/>
            <person name="Baldrian P."/>
            <person name="Stursova M."/>
            <person name="Weitz H."/>
            <person name="Taylor A."/>
            <person name="Grigoriev I.V."/>
            <person name="Nagy L.G."/>
            <person name="Martin F."/>
            <person name="Kauserud H."/>
        </authorList>
    </citation>
    <scope>NUCLEOTIDE SEQUENCE</scope>
    <source>
        <strain evidence="12">CBHHK002</strain>
    </source>
</reference>
<evidence type="ECO:0000313" key="13">
    <source>
        <dbReference type="Proteomes" id="UP001218218"/>
    </source>
</evidence>
<dbReference type="Pfam" id="PF00097">
    <property type="entry name" value="zf-C3HC4"/>
    <property type="match status" value="1"/>
</dbReference>
<evidence type="ECO:0000313" key="12">
    <source>
        <dbReference type="EMBL" id="KAJ7367083.1"/>
    </source>
</evidence>
<feature type="compositionally biased region" description="Basic and acidic residues" evidence="10">
    <location>
        <begin position="43"/>
        <end position="56"/>
    </location>
</feature>
<evidence type="ECO:0000256" key="10">
    <source>
        <dbReference type="SAM" id="MobiDB-lite"/>
    </source>
</evidence>
<dbReference type="GO" id="GO:0005634">
    <property type="term" value="C:nucleus"/>
    <property type="evidence" value="ECO:0007669"/>
    <property type="project" value="UniProtKB-SubCell"/>
</dbReference>
<dbReference type="Proteomes" id="UP001218218">
    <property type="component" value="Unassembled WGS sequence"/>
</dbReference>
<dbReference type="InterPro" id="IPR001841">
    <property type="entry name" value="Znf_RING"/>
</dbReference>
<organism evidence="12 13">
    <name type="scientific">Mycena albidolilacea</name>
    <dbReference type="NCBI Taxonomy" id="1033008"/>
    <lineage>
        <taxon>Eukaryota</taxon>
        <taxon>Fungi</taxon>
        <taxon>Dikarya</taxon>
        <taxon>Basidiomycota</taxon>
        <taxon>Agaricomycotina</taxon>
        <taxon>Agaricomycetes</taxon>
        <taxon>Agaricomycetidae</taxon>
        <taxon>Agaricales</taxon>
        <taxon>Marasmiineae</taxon>
        <taxon>Mycenaceae</taxon>
        <taxon>Mycena</taxon>
    </lineage>
</organism>
<dbReference type="AlphaFoldDB" id="A0AAD7F538"/>
<evidence type="ECO:0000256" key="9">
    <source>
        <dbReference type="PROSITE-ProRule" id="PRU00175"/>
    </source>
</evidence>
<dbReference type="PANTHER" id="PTHR16079">
    <property type="entry name" value="UBIQUITIN LIGASE PROTEIN CHFR"/>
    <property type="match status" value="1"/>
</dbReference>
<feature type="region of interest" description="Disordered" evidence="10">
    <location>
        <begin position="1"/>
        <end position="62"/>
    </location>
</feature>
<feature type="compositionally biased region" description="Basic and acidic residues" evidence="10">
    <location>
        <begin position="151"/>
        <end position="160"/>
    </location>
</feature>
<comment type="caution">
    <text evidence="12">The sequence shown here is derived from an EMBL/GenBank/DDBJ whole genome shotgun (WGS) entry which is preliminary data.</text>
</comment>
<dbReference type="GO" id="GO:0004842">
    <property type="term" value="F:ubiquitin-protein transferase activity"/>
    <property type="evidence" value="ECO:0007669"/>
    <property type="project" value="TreeGrafter"/>
</dbReference>
<dbReference type="Gene3D" id="3.30.40.10">
    <property type="entry name" value="Zinc/RING finger domain, C3HC4 (zinc finger)"/>
    <property type="match status" value="1"/>
</dbReference>
<evidence type="ECO:0000259" key="11">
    <source>
        <dbReference type="PROSITE" id="PS50089"/>
    </source>
</evidence>
<dbReference type="InterPro" id="IPR040909">
    <property type="entry name" value="CHFR_Znf-CRD"/>
</dbReference>
<keyword evidence="2" id="KW-0808">Transferase</keyword>
<gene>
    <name evidence="12" type="ORF">DFH08DRAFT_729535</name>
</gene>
<feature type="region of interest" description="Disordered" evidence="10">
    <location>
        <begin position="150"/>
        <end position="186"/>
    </location>
</feature>
<evidence type="ECO:0000256" key="5">
    <source>
        <dbReference type="ARBA" id="ARBA00022786"/>
    </source>
</evidence>
<evidence type="ECO:0000256" key="4">
    <source>
        <dbReference type="ARBA" id="ARBA00022771"/>
    </source>
</evidence>
<evidence type="ECO:0000256" key="2">
    <source>
        <dbReference type="ARBA" id="ARBA00022679"/>
    </source>
</evidence>
<dbReference type="GO" id="GO:0008270">
    <property type="term" value="F:zinc ion binding"/>
    <property type="evidence" value="ECO:0007669"/>
    <property type="project" value="UniProtKB-KW"/>
</dbReference>
<keyword evidence="4 9" id="KW-0863">Zinc-finger</keyword>
<comment type="subcellular location">
    <subcellularLocation>
        <location evidence="1">Nucleus</location>
    </subcellularLocation>
</comment>
<evidence type="ECO:0000256" key="3">
    <source>
        <dbReference type="ARBA" id="ARBA00022723"/>
    </source>
</evidence>
<evidence type="ECO:0000256" key="6">
    <source>
        <dbReference type="ARBA" id="ARBA00022833"/>
    </source>
</evidence>
<keyword evidence="6" id="KW-0862">Zinc</keyword>
<keyword evidence="3" id="KW-0479">Metal-binding</keyword>
<dbReference type="SUPFAM" id="SSF57850">
    <property type="entry name" value="RING/U-box"/>
    <property type="match status" value="1"/>
</dbReference>
<keyword evidence="13" id="KW-1185">Reference proteome</keyword>
<evidence type="ECO:0000256" key="1">
    <source>
        <dbReference type="ARBA" id="ARBA00004123"/>
    </source>
</evidence>
<dbReference type="GO" id="GO:0006511">
    <property type="term" value="P:ubiquitin-dependent protein catabolic process"/>
    <property type="evidence" value="ECO:0007669"/>
    <property type="project" value="TreeGrafter"/>
</dbReference>
<dbReference type="PROSITE" id="PS50089">
    <property type="entry name" value="ZF_RING_2"/>
    <property type="match status" value="1"/>
</dbReference>
<accession>A0AAD7F538</accession>
<dbReference type="InterPro" id="IPR013083">
    <property type="entry name" value="Znf_RING/FYVE/PHD"/>
</dbReference>
<dbReference type="Pfam" id="PF17979">
    <property type="entry name" value="zf-CRD"/>
    <property type="match status" value="1"/>
</dbReference>
<keyword evidence="8" id="KW-0131">Cell cycle</keyword>
<dbReference type="InterPro" id="IPR018957">
    <property type="entry name" value="Znf_C3HC4_RING-type"/>
</dbReference>
<name>A0AAD7F538_9AGAR</name>
<evidence type="ECO:0000256" key="7">
    <source>
        <dbReference type="ARBA" id="ARBA00023242"/>
    </source>
</evidence>
<protein>
    <recommendedName>
        <fullName evidence="11">RING-type domain-containing protein</fullName>
    </recommendedName>
</protein>
<feature type="domain" description="RING-type" evidence="11">
    <location>
        <begin position="84"/>
        <end position="124"/>
    </location>
</feature>
<keyword evidence="7" id="KW-0539">Nucleus</keyword>
<dbReference type="InterPro" id="IPR052256">
    <property type="entry name" value="E3_ubiquitin-ligase_CHFR"/>
</dbReference>
<sequence>MSDLEFTPTDASPTSVEPPPSRLQQTTLKRRASASFTDGLEDSLSRKRMKEEHEDSAVSEQARDIVPSVIDSALADQLAQELQCGCCSELVYRPVLVSPCQHFFCGSCCVLWIRNGGSNCPHCRGPSTSVTPFRALQSVLDVLLRVAPHKTRSERERQQADDVYTGTSLRIPSPREASPEPDTNPSDFVRPCPNCLQGNPYGWRCPVPIVENAWLLEDGTPPGHALCGNCENVLALPSPLTTKCDFCQVSFCGIGVQGRCIASPILSQHLHNLSDVADLIQTSAVYECFNSNTVEVEIMLDYLTAQRITPRHIYREIVTHIQAQPQGFLPLIQLDLFVDVHAVPAGPEPESDAPRSRICRQCASEVFLYGLRDWFLRERQKGFLEESVLSRKDCVDGAECSRQRDLAHAQEFNHMIPDALPAQAPETQEDAAVEDLVDMTDGTPAIPDVSPPLSGSSTPDETAVPSVPVAFNDSPAMDATAVHDTANDD</sequence>
<proteinExistence type="predicted"/>
<dbReference type="PANTHER" id="PTHR16079:SF4">
    <property type="entry name" value="E3 UBIQUITIN-PROTEIN LIGASE CHFR"/>
    <property type="match status" value="1"/>
</dbReference>
<dbReference type="EMBL" id="JARIHO010000002">
    <property type="protein sequence ID" value="KAJ7367083.1"/>
    <property type="molecule type" value="Genomic_DNA"/>
</dbReference>